<evidence type="ECO:0000313" key="12">
    <source>
        <dbReference type="Proteomes" id="UP000177912"/>
    </source>
</evidence>
<sequence>MHFSKFSIFPDLYYGISERRDGNMRLGAEGQIDQKILENRRIFFESKSIDPNDVVTAGLVHSNRVVSVFKKDRGKIIPQTDGLATSESKVFVSITIADCVPIYFYDSIKQVVCIVHAGLKGILSGIVKNSIELLQGEFQTSANNFLVGLGPSIKKRNYDISKYDKSLVKGYEDFVSLEQGKKLIDLQAIIKAQLTVLGVKSDNIETDPACTFEEKETYFSHRRDQVDPLEAMVAYIGKK</sequence>
<dbReference type="Pfam" id="PF02578">
    <property type="entry name" value="Cu-oxidase_4"/>
    <property type="match status" value="1"/>
</dbReference>
<dbReference type="CDD" id="cd16833">
    <property type="entry name" value="YfiH"/>
    <property type="match status" value="1"/>
</dbReference>
<evidence type="ECO:0000256" key="8">
    <source>
        <dbReference type="ARBA" id="ARBA00048968"/>
    </source>
</evidence>
<evidence type="ECO:0000256" key="7">
    <source>
        <dbReference type="ARBA" id="ARBA00047989"/>
    </source>
</evidence>
<evidence type="ECO:0000256" key="3">
    <source>
        <dbReference type="ARBA" id="ARBA00022679"/>
    </source>
</evidence>
<keyword evidence="3" id="KW-0808">Transferase</keyword>
<dbReference type="EMBL" id="MFEI01000015">
    <property type="protein sequence ID" value="OGE80933.1"/>
    <property type="molecule type" value="Genomic_DNA"/>
</dbReference>
<dbReference type="PANTHER" id="PTHR30616">
    <property type="entry name" value="UNCHARACTERIZED PROTEIN YFIH"/>
    <property type="match status" value="1"/>
</dbReference>
<evidence type="ECO:0000256" key="6">
    <source>
        <dbReference type="ARBA" id="ARBA00022833"/>
    </source>
</evidence>
<accession>A0A1F5NTJ8</accession>
<keyword evidence="4" id="KW-0479">Metal-binding</keyword>
<dbReference type="Proteomes" id="UP000177912">
    <property type="component" value="Unassembled WGS sequence"/>
</dbReference>
<gene>
    <name evidence="11" type="ORF">A2826_00200</name>
</gene>
<comment type="similarity">
    <text evidence="2 10">Belongs to the purine nucleoside phosphorylase YfiH/LACC1 family.</text>
</comment>
<comment type="catalytic activity">
    <reaction evidence="9">
        <text>S-methyl-5'-thioadenosine + phosphate = 5-(methylsulfanyl)-alpha-D-ribose 1-phosphate + adenine</text>
        <dbReference type="Rhea" id="RHEA:11852"/>
        <dbReference type="ChEBI" id="CHEBI:16708"/>
        <dbReference type="ChEBI" id="CHEBI:17509"/>
        <dbReference type="ChEBI" id="CHEBI:43474"/>
        <dbReference type="ChEBI" id="CHEBI:58533"/>
        <dbReference type="EC" id="2.4.2.28"/>
    </reaction>
    <physiologicalReaction direction="left-to-right" evidence="9">
        <dbReference type="Rhea" id="RHEA:11853"/>
    </physiologicalReaction>
</comment>
<comment type="catalytic activity">
    <reaction evidence="7">
        <text>adenosine + H2O + H(+) = inosine + NH4(+)</text>
        <dbReference type="Rhea" id="RHEA:24408"/>
        <dbReference type="ChEBI" id="CHEBI:15377"/>
        <dbReference type="ChEBI" id="CHEBI:15378"/>
        <dbReference type="ChEBI" id="CHEBI:16335"/>
        <dbReference type="ChEBI" id="CHEBI:17596"/>
        <dbReference type="ChEBI" id="CHEBI:28938"/>
        <dbReference type="EC" id="3.5.4.4"/>
    </reaction>
    <physiologicalReaction direction="left-to-right" evidence="7">
        <dbReference type="Rhea" id="RHEA:24409"/>
    </physiologicalReaction>
</comment>
<dbReference type="SUPFAM" id="SSF64438">
    <property type="entry name" value="CNF1/YfiH-like putative cysteine hydrolases"/>
    <property type="match status" value="1"/>
</dbReference>
<dbReference type="AlphaFoldDB" id="A0A1F5NTJ8"/>
<dbReference type="GO" id="GO:0005507">
    <property type="term" value="F:copper ion binding"/>
    <property type="evidence" value="ECO:0007669"/>
    <property type="project" value="TreeGrafter"/>
</dbReference>
<dbReference type="InterPro" id="IPR011324">
    <property type="entry name" value="Cytotoxic_necrot_fac-like_cat"/>
</dbReference>
<evidence type="ECO:0000256" key="1">
    <source>
        <dbReference type="ARBA" id="ARBA00000553"/>
    </source>
</evidence>
<proteinExistence type="inferred from homology"/>
<dbReference type="GO" id="GO:0017061">
    <property type="term" value="F:S-methyl-5-thioadenosine phosphorylase activity"/>
    <property type="evidence" value="ECO:0007669"/>
    <property type="project" value="UniProtKB-EC"/>
</dbReference>
<evidence type="ECO:0000256" key="2">
    <source>
        <dbReference type="ARBA" id="ARBA00007353"/>
    </source>
</evidence>
<evidence type="ECO:0000256" key="9">
    <source>
        <dbReference type="ARBA" id="ARBA00049893"/>
    </source>
</evidence>
<evidence type="ECO:0000256" key="5">
    <source>
        <dbReference type="ARBA" id="ARBA00022801"/>
    </source>
</evidence>
<comment type="catalytic activity">
    <reaction evidence="8">
        <text>adenosine + phosphate = alpha-D-ribose 1-phosphate + adenine</text>
        <dbReference type="Rhea" id="RHEA:27642"/>
        <dbReference type="ChEBI" id="CHEBI:16335"/>
        <dbReference type="ChEBI" id="CHEBI:16708"/>
        <dbReference type="ChEBI" id="CHEBI:43474"/>
        <dbReference type="ChEBI" id="CHEBI:57720"/>
        <dbReference type="EC" id="2.4.2.1"/>
    </reaction>
    <physiologicalReaction direction="left-to-right" evidence="8">
        <dbReference type="Rhea" id="RHEA:27643"/>
    </physiologicalReaction>
</comment>
<keyword evidence="6" id="KW-0862">Zinc</keyword>
<comment type="catalytic activity">
    <reaction evidence="1">
        <text>inosine + phosphate = alpha-D-ribose 1-phosphate + hypoxanthine</text>
        <dbReference type="Rhea" id="RHEA:27646"/>
        <dbReference type="ChEBI" id="CHEBI:17368"/>
        <dbReference type="ChEBI" id="CHEBI:17596"/>
        <dbReference type="ChEBI" id="CHEBI:43474"/>
        <dbReference type="ChEBI" id="CHEBI:57720"/>
        <dbReference type="EC" id="2.4.2.1"/>
    </reaction>
    <physiologicalReaction direction="left-to-right" evidence="1">
        <dbReference type="Rhea" id="RHEA:27647"/>
    </physiologicalReaction>
</comment>
<name>A0A1F5NTJ8_9BACT</name>
<dbReference type="InterPro" id="IPR003730">
    <property type="entry name" value="Cu_polyphenol_OxRdtase"/>
</dbReference>
<evidence type="ECO:0000256" key="10">
    <source>
        <dbReference type="RuleBase" id="RU361274"/>
    </source>
</evidence>
<keyword evidence="5" id="KW-0378">Hydrolase</keyword>
<protein>
    <recommendedName>
        <fullName evidence="10">Purine nucleoside phosphorylase</fullName>
    </recommendedName>
</protein>
<comment type="caution">
    <text evidence="11">The sequence shown here is derived from an EMBL/GenBank/DDBJ whole genome shotgun (WGS) entry which is preliminary data.</text>
</comment>
<dbReference type="STRING" id="1817822.A2826_00200"/>
<organism evidence="11 12">
    <name type="scientific">Candidatus Doudnabacteria bacterium RIFCSPHIGHO2_01_FULL_43_23</name>
    <dbReference type="NCBI Taxonomy" id="1817822"/>
    <lineage>
        <taxon>Bacteria</taxon>
        <taxon>Candidatus Doudnaibacteriota</taxon>
    </lineage>
</organism>
<evidence type="ECO:0000256" key="4">
    <source>
        <dbReference type="ARBA" id="ARBA00022723"/>
    </source>
</evidence>
<dbReference type="Gene3D" id="3.60.140.10">
    <property type="entry name" value="CNF1/YfiH-like putative cysteine hydrolases"/>
    <property type="match status" value="1"/>
</dbReference>
<dbReference type="GO" id="GO:0016787">
    <property type="term" value="F:hydrolase activity"/>
    <property type="evidence" value="ECO:0007669"/>
    <property type="project" value="UniProtKB-KW"/>
</dbReference>
<evidence type="ECO:0000313" key="11">
    <source>
        <dbReference type="EMBL" id="OGE80933.1"/>
    </source>
</evidence>
<dbReference type="InterPro" id="IPR038371">
    <property type="entry name" value="Cu_polyphenol_OxRdtase_sf"/>
</dbReference>
<dbReference type="NCBIfam" id="TIGR00726">
    <property type="entry name" value="peptidoglycan editing factor PgeF"/>
    <property type="match status" value="1"/>
</dbReference>
<dbReference type="PANTHER" id="PTHR30616:SF2">
    <property type="entry name" value="PURINE NUCLEOSIDE PHOSPHORYLASE LACC1"/>
    <property type="match status" value="1"/>
</dbReference>
<reference evidence="11 12" key="1">
    <citation type="journal article" date="2016" name="Nat. Commun.">
        <title>Thousands of microbial genomes shed light on interconnected biogeochemical processes in an aquifer system.</title>
        <authorList>
            <person name="Anantharaman K."/>
            <person name="Brown C.T."/>
            <person name="Hug L.A."/>
            <person name="Sharon I."/>
            <person name="Castelle C.J."/>
            <person name="Probst A.J."/>
            <person name="Thomas B.C."/>
            <person name="Singh A."/>
            <person name="Wilkins M.J."/>
            <person name="Karaoz U."/>
            <person name="Brodie E.L."/>
            <person name="Williams K.H."/>
            <person name="Hubbard S.S."/>
            <person name="Banfield J.F."/>
        </authorList>
    </citation>
    <scope>NUCLEOTIDE SEQUENCE [LARGE SCALE GENOMIC DNA]</scope>
</reference>